<dbReference type="Gene3D" id="1.10.3210.10">
    <property type="entry name" value="Hypothetical protein af1432"/>
    <property type="match status" value="3"/>
</dbReference>
<dbReference type="AlphaFoldDB" id="A0A1I3D0M6"/>
<feature type="domain" description="HD-GYP" evidence="2">
    <location>
        <begin position="286"/>
        <end position="481"/>
    </location>
</feature>
<keyword evidence="4" id="KW-1185">Reference proteome</keyword>
<dbReference type="Pfam" id="PF13487">
    <property type="entry name" value="HD_5"/>
    <property type="match status" value="2"/>
</dbReference>
<feature type="domain" description="HD" evidence="1">
    <location>
        <begin position="308"/>
        <end position="430"/>
    </location>
</feature>
<evidence type="ECO:0000259" key="2">
    <source>
        <dbReference type="PROSITE" id="PS51832"/>
    </source>
</evidence>
<dbReference type="PROSITE" id="PS51831">
    <property type="entry name" value="HD"/>
    <property type="match status" value="1"/>
</dbReference>
<dbReference type="CDD" id="cd00077">
    <property type="entry name" value="HDc"/>
    <property type="match status" value="1"/>
</dbReference>
<feature type="domain" description="HD-GYP" evidence="2">
    <location>
        <begin position="70"/>
        <end position="267"/>
    </location>
</feature>
<dbReference type="InterPro" id="IPR006675">
    <property type="entry name" value="HDIG_dom"/>
</dbReference>
<protein>
    <submittedName>
        <fullName evidence="3">HDIG domain-containing protein</fullName>
    </submittedName>
</protein>
<reference evidence="4" key="1">
    <citation type="submission" date="2016-10" db="EMBL/GenBank/DDBJ databases">
        <authorList>
            <person name="Varghese N."/>
            <person name="Submissions S."/>
        </authorList>
    </citation>
    <scope>NUCLEOTIDE SEQUENCE [LARGE SCALE GENOMIC DNA]</scope>
    <source>
        <strain evidence="4">DSM 26348</strain>
    </source>
</reference>
<dbReference type="PANTHER" id="PTHR45228">
    <property type="entry name" value="CYCLIC DI-GMP PHOSPHODIESTERASE TM_0186-RELATED"/>
    <property type="match status" value="1"/>
</dbReference>
<dbReference type="InterPro" id="IPR052020">
    <property type="entry name" value="Cyclic_di-GMP/3'3'-cGAMP_PDE"/>
</dbReference>
<gene>
    <name evidence="3" type="ORF">SAMN05421753_10344</name>
</gene>
<sequence length="492" mass="54226">MSIQLPAEFAGMLPAVSGVDDPKTKRLISSPLIRFSEIISALSVALDITQGNAPGHCMRTALIGMRLADELELSSADQSALFYALLLKDLGCSSNAARFASLFHTDDQRVKYSLRMIDWRNPVCNLKNVWSQCAPEAGPLEKLLKLAVLFRTGPAAARQVVEIRCERGAEIASMLRLPEATSLAIRDLDEHWDGGGQPRGLKGEEISLLGRICGLAQTVEAFFSTQSLAAAFDIVEQRKSKWFDPSLVKALRPLQHDAAFWQRLQGDDLIRQLADREPQEAILLADDNYLDCIAEAFSLVVDAKSPWTYKHSANVANIAAGLSEELGCTPEVVRDVRRAGLLHDIGKLGVSNLILDKPGKPTDEEFAQIRKHAEYSHRVLSQVPAFRELAEVAGGHHERLDGRGYHRGLAGAEIPFVTRILTVADICEALSASRPYRDSMPWEKIESILQKDVSRAVDEECFEALQRWQVSNPVTSRSEDQAAAVDQVRSGL</sequence>
<dbReference type="InterPro" id="IPR006674">
    <property type="entry name" value="HD_domain"/>
</dbReference>
<evidence type="ECO:0000313" key="4">
    <source>
        <dbReference type="Proteomes" id="UP000199518"/>
    </source>
</evidence>
<proteinExistence type="predicted"/>
<dbReference type="InterPro" id="IPR003607">
    <property type="entry name" value="HD/PDEase_dom"/>
</dbReference>
<dbReference type="SUPFAM" id="SSF109604">
    <property type="entry name" value="HD-domain/PDEase-like"/>
    <property type="match status" value="2"/>
</dbReference>
<dbReference type="InterPro" id="IPR037522">
    <property type="entry name" value="HD_GYP_dom"/>
</dbReference>
<dbReference type="STRING" id="1576369.SAMN05421753_10344"/>
<name>A0A1I3D0M6_9PLAN</name>
<evidence type="ECO:0000313" key="3">
    <source>
        <dbReference type="EMBL" id="SFH80324.1"/>
    </source>
</evidence>
<dbReference type="RefSeq" id="WP_092048078.1">
    <property type="nucleotide sequence ID" value="NZ_FOQD01000003.1"/>
</dbReference>
<evidence type="ECO:0000259" key="1">
    <source>
        <dbReference type="PROSITE" id="PS51831"/>
    </source>
</evidence>
<dbReference type="SMART" id="SM00471">
    <property type="entry name" value="HDc"/>
    <property type="match status" value="1"/>
</dbReference>
<dbReference type="PANTHER" id="PTHR45228:SF5">
    <property type="entry name" value="CYCLIC DI-GMP PHOSPHODIESTERASE VC_1348-RELATED"/>
    <property type="match status" value="1"/>
</dbReference>
<dbReference type="Proteomes" id="UP000199518">
    <property type="component" value="Unassembled WGS sequence"/>
</dbReference>
<accession>A0A1I3D0M6</accession>
<organism evidence="3 4">
    <name type="scientific">Planctomicrobium piriforme</name>
    <dbReference type="NCBI Taxonomy" id="1576369"/>
    <lineage>
        <taxon>Bacteria</taxon>
        <taxon>Pseudomonadati</taxon>
        <taxon>Planctomycetota</taxon>
        <taxon>Planctomycetia</taxon>
        <taxon>Planctomycetales</taxon>
        <taxon>Planctomycetaceae</taxon>
        <taxon>Planctomicrobium</taxon>
    </lineage>
</organism>
<dbReference type="OrthoDB" id="9804747at2"/>
<dbReference type="NCBIfam" id="TIGR00277">
    <property type="entry name" value="HDIG"/>
    <property type="match status" value="1"/>
</dbReference>
<dbReference type="PROSITE" id="PS51832">
    <property type="entry name" value="HD_GYP"/>
    <property type="match status" value="2"/>
</dbReference>
<dbReference type="EMBL" id="FOQD01000003">
    <property type="protein sequence ID" value="SFH80324.1"/>
    <property type="molecule type" value="Genomic_DNA"/>
</dbReference>